<dbReference type="Gene3D" id="3.40.720.10">
    <property type="entry name" value="Alkaline Phosphatase, subunit A"/>
    <property type="match status" value="1"/>
</dbReference>
<evidence type="ECO:0000313" key="7">
    <source>
        <dbReference type="Proteomes" id="UP000014760"/>
    </source>
</evidence>
<feature type="non-terminal residue" evidence="5">
    <location>
        <position position="91"/>
    </location>
</feature>
<dbReference type="InterPro" id="IPR050738">
    <property type="entry name" value="Sulfatase"/>
</dbReference>
<dbReference type="HOGENOM" id="CLU_006332_3_4_1"/>
<dbReference type="EMBL" id="KB309993">
    <property type="protein sequence ID" value="ELT92827.1"/>
    <property type="molecule type" value="Genomic_DNA"/>
</dbReference>
<sequence>MLARLFSALCLCAGIHASEKPNIVIFLVDDLGIGDIGAFGNDTLRTPHVDSICENGVKLDHDLAAASLCTPSRTALMTSRYAIRSGMTSVI</sequence>
<evidence type="ECO:0000313" key="5">
    <source>
        <dbReference type="EMBL" id="ELT92827.1"/>
    </source>
</evidence>
<feature type="domain" description="Sulfatase N-terminal" evidence="4">
    <location>
        <begin position="21"/>
        <end position="89"/>
    </location>
</feature>
<dbReference type="Pfam" id="PF00884">
    <property type="entry name" value="Sulfatase"/>
    <property type="match status" value="1"/>
</dbReference>
<dbReference type="SUPFAM" id="SSF53649">
    <property type="entry name" value="Alkaline phosphatase-like"/>
    <property type="match status" value="1"/>
</dbReference>
<dbReference type="PANTHER" id="PTHR42693:SF49">
    <property type="entry name" value="SULFATASE N-TERMINAL DOMAIN-CONTAINING PROTEIN"/>
    <property type="match status" value="1"/>
</dbReference>
<feature type="signal peptide" evidence="3">
    <location>
        <begin position="1"/>
        <end position="17"/>
    </location>
</feature>
<organism evidence="5">
    <name type="scientific">Capitella teleta</name>
    <name type="common">Polychaete worm</name>
    <dbReference type="NCBI Taxonomy" id="283909"/>
    <lineage>
        <taxon>Eukaryota</taxon>
        <taxon>Metazoa</taxon>
        <taxon>Spiralia</taxon>
        <taxon>Lophotrochozoa</taxon>
        <taxon>Annelida</taxon>
        <taxon>Polychaeta</taxon>
        <taxon>Sedentaria</taxon>
        <taxon>Scolecida</taxon>
        <taxon>Capitellidae</taxon>
        <taxon>Capitella</taxon>
    </lineage>
</organism>
<gene>
    <name evidence="5" type="ORF">CAPTEDRAFT_59403</name>
</gene>
<dbReference type="STRING" id="283909.R7THC0"/>
<comment type="cofactor">
    <cofactor evidence="1">
        <name>Ca(2+)</name>
        <dbReference type="ChEBI" id="CHEBI:29108"/>
    </cofactor>
</comment>
<name>R7THC0_CAPTE</name>
<dbReference type="OrthoDB" id="103349at2759"/>
<evidence type="ECO:0000313" key="6">
    <source>
        <dbReference type="EnsemblMetazoa" id="CapteP59403"/>
    </source>
</evidence>
<dbReference type="AlphaFoldDB" id="R7THC0"/>
<protein>
    <recommendedName>
        <fullName evidence="4">Sulfatase N-terminal domain-containing protein</fullName>
    </recommendedName>
</protein>
<evidence type="ECO:0000259" key="4">
    <source>
        <dbReference type="Pfam" id="PF00884"/>
    </source>
</evidence>
<evidence type="ECO:0000256" key="3">
    <source>
        <dbReference type="SAM" id="SignalP"/>
    </source>
</evidence>
<evidence type="ECO:0000256" key="2">
    <source>
        <dbReference type="ARBA" id="ARBA00008779"/>
    </source>
</evidence>
<reference evidence="6" key="3">
    <citation type="submission" date="2015-06" db="UniProtKB">
        <authorList>
            <consortium name="EnsemblMetazoa"/>
        </authorList>
    </citation>
    <scope>IDENTIFICATION</scope>
</reference>
<feature type="chain" id="PRO_5008787018" description="Sulfatase N-terminal domain-containing protein" evidence="3">
    <location>
        <begin position="18"/>
        <end position="91"/>
    </location>
</feature>
<dbReference type="InterPro" id="IPR000917">
    <property type="entry name" value="Sulfatase_N"/>
</dbReference>
<dbReference type="PANTHER" id="PTHR42693">
    <property type="entry name" value="ARYLSULFATASE FAMILY MEMBER"/>
    <property type="match status" value="1"/>
</dbReference>
<keyword evidence="3" id="KW-0732">Signal</keyword>
<dbReference type="EnsemblMetazoa" id="CapteT59403">
    <property type="protein sequence ID" value="CapteP59403"/>
    <property type="gene ID" value="CapteG59403"/>
</dbReference>
<dbReference type="Proteomes" id="UP000014760">
    <property type="component" value="Unassembled WGS sequence"/>
</dbReference>
<accession>R7THC0</accession>
<dbReference type="GO" id="GO:0004065">
    <property type="term" value="F:arylsulfatase activity"/>
    <property type="evidence" value="ECO:0007669"/>
    <property type="project" value="TreeGrafter"/>
</dbReference>
<reference evidence="5 7" key="2">
    <citation type="journal article" date="2013" name="Nature">
        <title>Insights into bilaterian evolution from three spiralian genomes.</title>
        <authorList>
            <person name="Simakov O."/>
            <person name="Marletaz F."/>
            <person name="Cho S.J."/>
            <person name="Edsinger-Gonzales E."/>
            <person name="Havlak P."/>
            <person name="Hellsten U."/>
            <person name="Kuo D.H."/>
            <person name="Larsson T."/>
            <person name="Lv J."/>
            <person name="Arendt D."/>
            <person name="Savage R."/>
            <person name="Osoegawa K."/>
            <person name="de Jong P."/>
            <person name="Grimwood J."/>
            <person name="Chapman J.A."/>
            <person name="Shapiro H."/>
            <person name="Aerts A."/>
            <person name="Otillar R.P."/>
            <person name="Terry A.Y."/>
            <person name="Boore J.L."/>
            <person name="Grigoriev I.V."/>
            <person name="Lindberg D.R."/>
            <person name="Seaver E.C."/>
            <person name="Weisblat D.A."/>
            <person name="Putnam N.H."/>
            <person name="Rokhsar D.S."/>
        </authorList>
    </citation>
    <scope>NUCLEOTIDE SEQUENCE</scope>
    <source>
        <strain evidence="5 7">I ESC-2004</strain>
    </source>
</reference>
<reference evidence="7" key="1">
    <citation type="submission" date="2012-12" db="EMBL/GenBank/DDBJ databases">
        <authorList>
            <person name="Hellsten U."/>
            <person name="Grimwood J."/>
            <person name="Chapman J.A."/>
            <person name="Shapiro H."/>
            <person name="Aerts A."/>
            <person name="Otillar R.P."/>
            <person name="Terry A.Y."/>
            <person name="Boore J.L."/>
            <person name="Simakov O."/>
            <person name="Marletaz F."/>
            <person name="Cho S.-J."/>
            <person name="Edsinger-Gonzales E."/>
            <person name="Havlak P."/>
            <person name="Kuo D.-H."/>
            <person name="Larsson T."/>
            <person name="Lv J."/>
            <person name="Arendt D."/>
            <person name="Savage R."/>
            <person name="Osoegawa K."/>
            <person name="de Jong P."/>
            <person name="Lindberg D.R."/>
            <person name="Seaver E.C."/>
            <person name="Weisblat D.A."/>
            <person name="Putnam N.H."/>
            <person name="Grigoriev I.V."/>
            <person name="Rokhsar D.S."/>
        </authorList>
    </citation>
    <scope>NUCLEOTIDE SEQUENCE</scope>
    <source>
        <strain evidence="7">I ESC-2004</strain>
    </source>
</reference>
<dbReference type="InterPro" id="IPR017850">
    <property type="entry name" value="Alkaline_phosphatase_core_sf"/>
</dbReference>
<evidence type="ECO:0000256" key="1">
    <source>
        <dbReference type="ARBA" id="ARBA00001913"/>
    </source>
</evidence>
<dbReference type="EMBL" id="AMQN01030242">
    <property type="status" value="NOT_ANNOTATED_CDS"/>
    <property type="molecule type" value="Genomic_DNA"/>
</dbReference>
<keyword evidence="7" id="KW-1185">Reference proteome</keyword>
<proteinExistence type="inferred from homology"/>
<comment type="similarity">
    <text evidence="2">Belongs to the sulfatase family.</text>
</comment>